<gene>
    <name evidence="1" type="ORF">BC349_15155</name>
</gene>
<evidence type="ECO:0000313" key="2">
    <source>
        <dbReference type="Proteomes" id="UP000765802"/>
    </source>
</evidence>
<accession>A0ABR7MBP9</accession>
<keyword evidence="2" id="KW-1185">Reference proteome</keyword>
<name>A0ABR7MBP9_9BACT</name>
<organism evidence="1 2">
    <name type="scientific">Flavihumibacter stibioxidans</name>
    <dbReference type="NCBI Taxonomy" id="1834163"/>
    <lineage>
        <taxon>Bacteria</taxon>
        <taxon>Pseudomonadati</taxon>
        <taxon>Bacteroidota</taxon>
        <taxon>Chitinophagia</taxon>
        <taxon>Chitinophagales</taxon>
        <taxon>Chitinophagaceae</taxon>
        <taxon>Flavihumibacter</taxon>
    </lineage>
</organism>
<dbReference type="Proteomes" id="UP000765802">
    <property type="component" value="Unassembled WGS sequence"/>
</dbReference>
<evidence type="ECO:0000313" key="1">
    <source>
        <dbReference type="EMBL" id="MBC6492397.1"/>
    </source>
</evidence>
<protein>
    <recommendedName>
        <fullName evidence="3">Lipocalin-like domain-containing protein</fullName>
    </recommendedName>
</protein>
<sequence length="92" mass="10788">MGHWNKLTYYVTRADTLEIVTSTHFTQDTSIYRITWTGPCEYKSLLLNPKIELDSFLLQQNPTGTSHKIVKATDDYFIVKNYGRKDTIWKAR</sequence>
<comment type="caution">
    <text evidence="1">The sequence shown here is derived from an EMBL/GenBank/DDBJ whole genome shotgun (WGS) entry which is preliminary data.</text>
</comment>
<evidence type="ECO:0008006" key="3">
    <source>
        <dbReference type="Google" id="ProtNLM"/>
    </source>
</evidence>
<reference evidence="1 2" key="1">
    <citation type="submission" date="2016-07" db="EMBL/GenBank/DDBJ databases">
        <title>Genome analysis of Flavihumibacter stibioxidans YS-17.</title>
        <authorList>
            <person name="Shi K."/>
            <person name="Han Y."/>
            <person name="Wang G."/>
        </authorList>
    </citation>
    <scope>NUCLEOTIDE SEQUENCE [LARGE SCALE GENOMIC DNA]</scope>
    <source>
        <strain evidence="1 2">YS-17</strain>
    </source>
</reference>
<dbReference type="EMBL" id="MBUA01000028">
    <property type="protein sequence ID" value="MBC6492397.1"/>
    <property type="molecule type" value="Genomic_DNA"/>
</dbReference>
<proteinExistence type="predicted"/>